<protein>
    <submittedName>
        <fullName evidence="1">WD40-repeat-containing domain protein</fullName>
    </submittedName>
</protein>
<dbReference type="InterPro" id="IPR001680">
    <property type="entry name" value="WD40_rpt"/>
</dbReference>
<dbReference type="InterPro" id="IPR036322">
    <property type="entry name" value="WD40_repeat_dom_sf"/>
</dbReference>
<accession>A0A1Y2HWL5</accession>
<sequence>MDFSDVFKQSNNLCRFSPDGAHVANVVGHKLVVRDAETLHIVTVLTAVDAISAIEFSPDGKYLLCASYELGAIQVWEIDGTDPVAKIDEGITGCTRVMWDPYSARSILSWSAYGLRITVWNLLDGSIVGIQQPKYADRGYSWRKDNRYLAVLDRVDCKDFVCIYDAAGWEMVKRFAIDTNDADNLAWSPDGRHLVVWDSLLDFKVLIYSPEGNLMHTYAPYQYGLGVRNAVWSPTSQFVAVGGYDQKCHLLNHYTFNAIAEWAHVSSLTLTPKSKTVVFREPGCLVPAPTTAETSAPQWPLAASLTRPRVDADKSAKKVGVSMIRWSGDGRYVALKNENTPTLVYIYSIKLLRLLTIIQLADPIKSMDWMHHETKRHRLIVCTGSPCLYYWDGGYTIRDFDRPDQVALFNDEDDEIGDEPTGVAESISVPLGEFNVCGFQWSKDWKRVVLMDKNRFCLGFAVEEDMLG</sequence>
<dbReference type="EMBL" id="MCFL01000007">
    <property type="protein sequence ID" value="ORZ38988.1"/>
    <property type="molecule type" value="Genomic_DNA"/>
</dbReference>
<dbReference type="GO" id="GO:0005815">
    <property type="term" value="C:microtubule organizing center"/>
    <property type="evidence" value="ECO:0007669"/>
    <property type="project" value="TreeGrafter"/>
</dbReference>
<dbReference type="SMART" id="SM00320">
    <property type="entry name" value="WD40"/>
    <property type="match status" value="4"/>
</dbReference>
<dbReference type="InterPro" id="IPR052778">
    <property type="entry name" value="Centrosome-WD_assoc"/>
</dbReference>
<organism evidence="1 2">
    <name type="scientific">Catenaria anguillulae PL171</name>
    <dbReference type="NCBI Taxonomy" id="765915"/>
    <lineage>
        <taxon>Eukaryota</taxon>
        <taxon>Fungi</taxon>
        <taxon>Fungi incertae sedis</taxon>
        <taxon>Blastocladiomycota</taxon>
        <taxon>Blastocladiomycetes</taxon>
        <taxon>Blastocladiales</taxon>
        <taxon>Catenariaceae</taxon>
        <taxon>Catenaria</taxon>
    </lineage>
</organism>
<dbReference type="SUPFAM" id="SSF50978">
    <property type="entry name" value="WD40 repeat-like"/>
    <property type="match status" value="1"/>
</dbReference>
<keyword evidence="2" id="KW-1185">Reference proteome</keyword>
<evidence type="ECO:0000313" key="1">
    <source>
        <dbReference type="EMBL" id="ORZ38988.1"/>
    </source>
</evidence>
<dbReference type="PANTHER" id="PTHR16220:SF0">
    <property type="entry name" value="WD REPEAT-CONTAINING PROTEIN WRAP73"/>
    <property type="match status" value="1"/>
</dbReference>
<proteinExistence type="predicted"/>
<comment type="caution">
    <text evidence="1">The sequence shown here is derived from an EMBL/GenBank/DDBJ whole genome shotgun (WGS) entry which is preliminary data.</text>
</comment>
<dbReference type="STRING" id="765915.A0A1Y2HWL5"/>
<gene>
    <name evidence="1" type="ORF">BCR44DRAFT_1400619</name>
</gene>
<dbReference type="GO" id="GO:1990810">
    <property type="term" value="P:microtubule anchoring at mitotic spindle pole body"/>
    <property type="evidence" value="ECO:0007669"/>
    <property type="project" value="TreeGrafter"/>
</dbReference>
<dbReference type="Proteomes" id="UP000193411">
    <property type="component" value="Unassembled WGS sequence"/>
</dbReference>
<dbReference type="GO" id="GO:1990811">
    <property type="term" value="C:MWP complex"/>
    <property type="evidence" value="ECO:0007669"/>
    <property type="project" value="TreeGrafter"/>
</dbReference>
<dbReference type="AlphaFoldDB" id="A0A1Y2HWL5"/>
<dbReference type="InterPro" id="IPR015943">
    <property type="entry name" value="WD40/YVTN_repeat-like_dom_sf"/>
</dbReference>
<dbReference type="Gene3D" id="2.130.10.10">
    <property type="entry name" value="YVTN repeat-like/Quinoprotein amine dehydrogenase"/>
    <property type="match status" value="2"/>
</dbReference>
<evidence type="ECO:0000313" key="2">
    <source>
        <dbReference type="Proteomes" id="UP000193411"/>
    </source>
</evidence>
<reference evidence="1 2" key="1">
    <citation type="submission" date="2016-07" db="EMBL/GenBank/DDBJ databases">
        <title>Pervasive Adenine N6-methylation of Active Genes in Fungi.</title>
        <authorList>
            <consortium name="DOE Joint Genome Institute"/>
            <person name="Mondo S.J."/>
            <person name="Dannebaum R.O."/>
            <person name="Kuo R.C."/>
            <person name="Labutti K."/>
            <person name="Haridas S."/>
            <person name="Kuo A."/>
            <person name="Salamov A."/>
            <person name="Ahrendt S.R."/>
            <person name="Lipzen A."/>
            <person name="Sullivan W."/>
            <person name="Andreopoulos W.B."/>
            <person name="Clum A."/>
            <person name="Lindquist E."/>
            <person name="Daum C."/>
            <person name="Ramamoorthy G.K."/>
            <person name="Gryganskyi A."/>
            <person name="Culley D."/>
            <person name="Magnuson J.K."/>
            <person name="James T.Y."/>
            <person name="O'Malley M.A."/>
            <person name="Stajich J.E."/>
            <person name="Spatafora J.W."/>
            <person name="Visel A."/>
            <person name="Grigoriev I.V."/>
        </authorList>
    </citation>
    <scope>NUCLEOTIDE SEQUENCE [LARGE SCALE GENOMIC DNA]</scope>
    <source>
        <strain evidence="1 2">PL171</strain>
    </source>
</reference>
<dbReference type="Pfam" id="PF00400">
    <property type="entry name" value="WD40"/>
    <property type="match status" value="2"/>
</dbReference>
<name>A0A1Y2HWL5_9FUNG</name>
<dbReference type="OrthoDB" id="308690at2759"/>
<dbReference type="PANTHER" id="PTHR16220">
    <property type="entry name" value="WD REPEAT PROTEIN 8-RELATED"/>
    <property type="match status" value="1"/>
</dbReference>